<dbReference type="VEuPathDB" id="FungiDB:PSHT_12461"/>
<reference evidence="2" key="2">
    <citation type="journal article" date="2018" name="BMC Genomics">
        <title>Genomic insights into host adaptation between the wheat stripe rust pathogen (Puccinia striiformis f. sp. tritici) and the barley stripe rust pathogen (Puccinia striiformis f. sp. hordei).</title>
        <authorList>
            <person name="Xia C."/>
            <person name="Wang M."/>
            <person name="Yin C."/>
            <person name="Cornejo O.E."/>
            <person name="Hulbert S.H."/>
            <person name="Chen X."/>
        </authorList>
    </citation>
    <scope>NUCLEOTIDE SEQUENCE [LARGE SCALE GENOMIC DNA]</scope>
    <source>
        <strain evidence="2">93TX-2</strain>
    </source>
</reference>
<dbReference type="AlphaFoldDB" id="A0A2S4UWF2"/>
<reference evidence="1 2" key="1">
    <citation type="submission" date="2017-12" db="EMBL/GenBank/DDBJ databases">
        <title>Gene loss provides genomic basis for host adaptation in cereal stripe rust fungi.</title>
        <authorList>
            <person name="Xia C."/>
        </authorList>
    </citation>
    <scope>NUCLEOTIDE SEQUENCE [LARGE SCALE GENOMIC DNA]</scope>
    <source>
        <strain evidence="1 2">93TX-2</strain>
    </source>
</reference>
<evidence type="ECO:0008006" key="3">
    <source>
        <dbReference type="Google" id="ProtNLM"/>
    </source>
</evidence>
<reference evidence="2" key="3">
    <citation type="journal article" date="2018" name="Mol. Plant Microbe Interact.">
        <title>Genome sequence resources for the wheat stripe rust pathogen (Puccinia striiformis f. sp. tritici) and the barley stripe rust pathogen (Puccinia striiformis f. sp. hordei).</title>
        <authorList>
            <person name="Xia C."/>
            <person name="Wang M."/>
            <person name="Yin C."/>
            <person name="Cornejo O.E."/>
            <person name="Hulbert S.H."/>
            <person name="Chen X."/>
        </authorList>
    </citation>
    <scope>NUCLEOTIDE SEQUENCE [LARGE SCALE GENOMIC DNA]</scope>
    <source>
        <strain evidence="2">93TX-2</strain>
    </source>
</reference>
<accession>A0A2S4UWF2</accession>
<evidence type="ECO:0000313" key="1">
    <source>
        <dbReference type="EMBL" id="POW01619.1"/>
    </source>
</evidence>
<dbReference type="Proteomes" id="UP000238274">
    <property type="component" value="Unassembled WGS sequence"/>
</dbReference>
<comment type="caution">
    <text evidence="1">The sequence shown here is derived from an EMBL/GenBank/DDBJ whole genome shotgun (WGS) entry which is preliminary data.</text>
</comment>
<proteinExistence type="predicted"/>
<dbReference type="EMBL" id="PKSM01000228">
    <property type="protein sequence ID" value="POW01619.1"/>
    <property type="molecule type" value="Genomic_DNA"/>
</dbReference>
<organism evidence="1 2">
    <name type="scientific">Puccinia striiformis</name>
    <dbReference type="NCBI Taxonomy" id="27350"/>
    <lineage>
        <taxon>Eukaryota</taxon>
        <taxon>Fungi</taxon>
        <taxon>Dikarya</taxon>
        <taxon>Basidiomycota</taxon>
        <taxon>Pucciniomycotina</taxon>
        <taxon>Pucciniomycetes</taxon>
        <taxon>Pucciniales</taxon>
        <taxon>Pucciniaceae</taxon>
        <taxon>Puccinia</taxon>
    </lineage>
</organism>
<name>A0A2S4UWF2_9BASI</name>
<protein>
    <recommendedName>
        <fullName evidence="3">Coatomer WD associated region domain-containing protein</fullName>
    </recommendedName>
</protein>
<gene>
    <name evidence="1" type="ORF">PSHT_12461</name>
</gene>
<keyword evidence="2" id="KW-1185">Reference proteome</keyword>
<evidence type="ECO:0000313" key="2">
    <source>
        <dbReference type="Proteomes" id="UP000238274"/>
    </source>
</evidence>
<sequence>MTRQTNDSLKFALSVAKSGDTQRAKNLTEPMRMLLTTHQTNESLKFALSVAKSGDT</sequence>